<evidence type="ECO:0000313" key="3">
    <source>
        <dbReference type="Proteomes" id="UP000256661"/>
    </source>
</evidence>
<dbReference type="EMBL" id="QTTT01000001">
    <property type="protein sequence ID" value="REE98306.1"/>
    <property type="molecule type" value="Genomic_DNA"/>
</dbReference>
<dbReference type="Gene3D" id="1.20.120.450">
    <property type="entry name" value="dinb family like domain"/>
    <property type="match status" value="1"/>
</dbReference>
<dbReference type="InterPro" id="IPR034660">
    <property type="entry name" value="DinB/YfiT-like"/>
</dbReference>
<dbReference type="AlphaFoldDB" id="A0A3D9SQR0"/>
<dbReference type="InterPro" id="IPR024344">
    <property type="entry name" value="MDMPI_metal-binding"/>
</dbReference>
<feature type="domain" description="Mycothiol-dependent maleylpyruvate isomerase metal-binding" evidence="1">
    <location>
        <begin position="22"/>
        <end position="161"/>
    </location>
</feature>
<dbReference type="Pfam" id="PF11716">
    <property type="entry name" value="MDMPI_N"/>
    <property type="match status" value="1"/>
</dbReference>
<sequence length="280" mass="30800">MGTMDDLSWLGPPIDARPLFPEERGELLGLLRELDADEWRAEAVPGWTVRDLTAHVLGVDYGRISRDRDGHREGPAPRPGETFEEFIHRINQEWVDAAARISPRALTESLDMTGAAIAALWEGGDPDGRSLDVSWAGADPAPLWLDCARDLTEYWTHRQQIRHATGRGTDGNPRLLGPVLDTFMRALPHTLRHTAAGIGEQVRVIVEGPAGSAWTATRTSTGWSLASREGAPAATVRMDAETAWRLCTRGLEPREALARGHVEGDRRLGTAVFEILSIIR</sequence>
<proteinExistence type="predicted"/>
<organism evidence="2 3">
    <name type="scientific">Thermomonospora umbrina</name>
    <dbReference type="NCBI Taxonomy" id="111806"/>
    <lineage>
        <taxon>Bacteria</taxon>
        <taxon>Bacillati</taxon>
        <taxon>Actinomycetota</taxon>
        <taxon>Actinomycetes</taxon>
        <taxon>Streptosporangiales</taxon>
        <taxon>Thermomonosporaceae</taxon>
        <taxon>Thermomonospora</taxon>
    </lineage>
</organism>
<evidence type="ECO:0000313" key="2">
    <source>
        <dbReference type="EMBL" id="REE98306.1"/>
    </source>
</evidence>
<dbReference type="GO" id="GO:0046872">
    <property type="term" value="F:metal ion binding"/>
    <property type="evidence" value="ECO:0007669"/>
    <property type="project" value="InterPro"/>
</dbReference>
<evidence type="ECO:0000259" key="1">
    <source>
        <dbReference type="Pfam" id="PF11716"/>
    </source>
</evidence>
<dbReference type="SUPFAM" id="SSF109854">
    <property type="entry name" value="DinB/YfiT-like putative metalloenzymes"/>
    <property type="match status" value="1"/>
</dbReference>
<keyword evidence="3" id="KW-1185">Reference proteome</keyword>
<name>A0A3D9SQR0_9ACTN</name>
<comment type="caution">
    <text evidence="2">The sequence shown here is derived from an EMBL/GenBank/DDBJ whole genome shotgun (WGS) entry which is preliminary data.</text>
</comment>
<gene>
    <name evidence="2" type="ORF">DFJ69_3792</name>
</gene>
<accession>A0A3D9SQR0</accession>
<dbReference type="Proteomes" id="UP000256661">
    <property type="component" value="Unassembled WGS sequence"/>
</dbReference>
<reference evidence="2 3" key="1">
    <citation type="submission" date="2018-08" db="EMBL/GenBank/DDBJ databases">
        <title>Sequencing the genomes of 1000 actinobacteria strains.</title>
        <authorList>
            <person name="Klenk H.-P."/>
        </authorList>
    </citation>
    <scope>NUCLEOTIDE SEQUENCE [LARGE SCALE GENOMIC DNA]</scope>
    <source>
        <strain evidence="2 3">DSM 43927</strain>
    </source>
</reference>
<protein>
    <submittedName>
        <fullName evidence="2">Uncharacterized protein (TIGR03083 family)</fullName>
    </submittedName>
</protein>
<dbReference type="NCBIfam" id="TIGR03083">
    <property type="entry name" value="maleylpyruvate isomerase family mycothiol-dependent enzyme"/>
    <property type="match status" value="1"/>
</dbReference>
<dbReference type="InterPro" id="IPR017517">
    <property type="entry name" value="Maleyloyr_isom"/>
</dbReference>